<feature type="transmembrane region" description="Helical" evidence="1">
    <location>
        <begin position="12"/>
        <end position="29"/>
    </location>
</feature>
<reference evidence="2 3" key="1">
    <citation type="submission" date="2017-07" db="EMBL/GenBank/DDBJ databases">
        <title>Leptospira spp. isolated from tropical soils.</title>
        <authorList>
            <person name="Thibeaux R."/>
            <person name="Iraola G."/>
            <person name="Ferres I."/>
            <person name="Bierque E."/>
            <person name="Girault D."/>
            <person name="Soupe-Gilbert M.-E."/>
            <person name="Picardeau M."/>
            <person name="Goarant C."/>
        </authorList>
    </citation>
    <scope>NUCLEOTIDE SEQUENCE [LARGE SCALE GENOMIC DNA]</scope>
    <source>
        <strain evidence="2 3">MCA1-C-A1</strain>
    </source>
</reference>
<keyword evidence="1" id="KW-0812">Transmembrane</keyword>
<evidence type="ECO:0000256" key="1">
    <source>
        <dbReference type="SAM" id="Phobius"/>
    </source>
</evidence>
<accession>A0A2M9XFA3</accession>
<dbReference type="OrthoDB" id="339942at2"/>
<keyword evidence="1" id="KW-0472">Membrane</keyword>
<protein>
    <submittedName>
        <fullName evidence="2">CcoQ/FixQ family Cbb3-type cytochrome c oxidase assembly chaperone</fullName>
    </submittedName>
</protein>
<keyword evidence="1" id="KW-1133">Transmembrane helix</keyword>
<dbReference type="AlphaFoldDB" id="A0A2M9XFA3"/>
<evidence type="ECO:0000313" key="2">
    <source>
        <dbReference type="EMBL" id="PJZ26371.1"/>
    </source>
</evidence>
<organism evidence="2 3">
    <name type="scientific">Leptospira hartskeerlii</name>
    <dbReference type="NCBI Taxonomy" id="2023177"/>
    <lineage>
        <taxon>Bacteria</taxon>
        <taxon>Pseudomonadati</taxon>
        <taxon>Spirochaetota</taxon>
        <taxon>Spirochaetia</taxon>
        <taxon>Leptospirales</taxon>
        <taxon>Leptospiraceae</taxon>
        <taxon>Leptospira</taxon>
    </lineage>
</organism>
<dbReference type="RefSeq" id="WP_100706159.1">
    <property type="nucleotide sequence ID" value="NZ_NPDL01000003.1"/>
</dbReference>
<dbReference type="Proteomes" id="UP000232196">
    <property type="component" value="Unassembled WGS sequence"/>
</dbReference>
<keyword evidence="3" id="KW-1185">Reference proteome</keyword>
<dbReference type="EMBL" id="NPDN01000003">
    <property type="protein sequence ID" value="PJZ26371.1"/>
    <property type="molecule type" value="Genomic_DNA"/>
</dbReference>
<comment type="caution">
    <text evidence="2">The sequence shown here is derived from an EMBL/GenBank/DDBJ whole genome shotgun (WGS) entry which is preliminary data.</text>
</comment>
<evidence type="ECO:0000313" key="3">
    <source>
        <dbReference type="Proteomes" id="UP000232196"/>
    </source>
</evidence>
<sequence>MDLDTLQIYKSLRLPVLVISIFTIILYVYRSSRKERMEKPKFRMLEED</sequence>
<name>A0A2M9XFA3_9LEPT</name>
<gene>
    <name evidence="2" type="ORF">CH357_07725</name>
</gene>
<proteinExistence type="predicted"/>